<name>A0AAN8PDT5_PATCE</name>
<evidence type="ECO:0008006" key="6">
    <source>
        <dbReference type="Google" id="ProtNLM"/>
    </source>
</evidence>
<organism evidence="4 5">
    <name type="scientific">Patella caerulea</name>
    <name type="common">Rayed Mediterranean limpet</name>
    <dbReference type="NCBI Taxonomy" id="87958"/>
    <lineage>
        <taxon>Eukaryota</taxon>
        <taxon>Metazoa</taxon>
        <taxon>Spiralia</taxon>
        <taxon>Lophotrochozoa</taxon>
        <taxon>Mollusca</taxon>
        <taxon>Gastropoda</taxon>
        <taxon>Patellogastropoda</taxon>
        <taxon>Patelloidea</taxon>
        <taxon>Patellidae</taxon>
        <taxon>Patella</taxon>
    </lineage>
</organism>
<feature type="transmembrane region" description="Helical" evidence="2">
    <location>
        <begin position="151"/>
        <end position="170"/>
    </location>
</feature>
<evidence type="ECO:0000256" key="2">
    <source>
        <dbReference type="SAM" id="Phobius"/>
    </source>
</evidence>
<evidence type="ECO:0000256" key="1">
    <source>
        <dbReference type="ARBA" id="ARBA00022729"/>
    </source>
</evidence>
<sequence length="171" mass="19022">MGGNNLNNYCIVAITILFMIQEVDSLHCYQCADSENGGGCKDDIQSLIDIRKTFENGSVVSEQTDPDIKDCSQFSEWNVCLIEEIKTRGEMLSYIRDCSDGLTFSFDSDEARLLRGLKPNNQTTCAYQKQGYQICVSICNTDLCNGPSNSAVVPLVTATLIVCLWFVFLIQ</sequence>
<protein>
    <recommendedName>
        <fullName evidence="6">Protein sleepless</fullName>
    </recommendedName>
</protein>
<gene>
    <name evidence="4" type="ORF">SNE40_014935</name>
</gene>
<feature type="chain" id="PRO_5042985468" description="Protein sleepless" evidence="3">
    <location>
        <begin position="26"/>
        <end position="171"/>
    </location>
</feature>
<dbReference type="InterPro" id="IPR050975">
    <property type="entry name" value="Sleep_regulator"/>
</dbReference>
<dbReference type="PANTHER" id="PTHR33562:SF20">
    <property type="entry name" value="PROTEIN QUIVER"/>
    <property type="match status" value="1"/>
</dbReference>
<proteinExistence type="predicted"/>
<keyword evidence="2" id="KW-0812">Transmembrane</keyword>
<feature type="signal peptide" evidence="3">
    <location>
        <begin position="1"/>
        <end position="25"/>
    </location>
</feature>
<dbReference type="AlphaFoldDB" id="A0AAN8PDT5"/>
<keyword evidence="1 3" id="KW-0732">Signal</keyword>
<keyword evidence="5" id="KW-1185">Reference proteome</keyword>
<evidence type="ECO:0000313" key="4">
    <source>
        <dbReference type="EMBL" id="KAK6176682.1"/>
    </source>
</evidence>
<dbReference type="EMBL" id="JAZGQO010000010">
    <property type="protein sequence ID" value="KAK6176682.1"/>
    <property type="molecule type" value="Genomic_DNA"/>
</dbReference>
<dbReference type="PANTHER" id="PTHR33562">
    <property type="entry name" value="ATILLA, ISOFORM B-RELATED-RELATED"/>
    <property type="match status" value="1"/>
</dbReference>
<dbReference type="Proteomes" id="UP001347796">
    <property type="component" value="Unassembled WGS sequence"/>
</dbReference>
<comment type="caution">
    <text evidence="4">The sequence shown here is derived from an EMBL/GenBank/DDBJ whole genome shotgun (WGS) entry which is preliminary data.</text>
</comment>
<keyword evidence="2" id="KW-0472">Membrane</keyword>
<evidence type="ECO:0000313" key="5">
    <source>
        <dbReference type="Proteomes" id="UP001347796"/>
    </source>
</evidence>
<keyword evidence="2" id="KW-1133">Transmembrane helix</keyword>
<evidence type="ECO:0000256" key="3">
    <source>
        <dbReference type="SAM" id="SignalP"/>
    </source>
</evidence>
<reference evidence="4 5" key="1">
    <citation type="submission" date="2024-01" db="EMBL/GenBank/DDBJ databases">
        <title>The genome of the rayed Mediterranean limpet Patella caerulea (Linnaeus, 1758).</title>
        <authorList>
            <person name="Anh-Thu Weber A."/>
            <person name="Halstead-Nussloch G."/>
        </authorList>
    </citation>
    <scope>NUCLEOTIDE SEQUENCE [LARGE SCALE GENOMIC DNA]</scope>
    <source>
        <strain evidence="4">AATW-2023a</strain>
        <tissue evidence="4">Whole specimen</tissue>
    </source>
</reference>
<accession>A0AAN8PDT5</accession>